<evidence type="ECO:0000313" key="2">
    <source>
        <dbReference type="Proteomes" id="UP001189429"/>
    </source>
</evidence>
<evidence type="ECO:0000313" key="1">
    <source>
        <dbReference type="EMBL" id="CAK0859875.1"/>
    </source>
</evidence>
<dbReference type="EMBL" id="CAUYUJ010015938">
    <property type="protein sequence ID" value="CAK0859875.1"/>
    <property type="molecule type" value="Genomic_DNA"/>
</dbReference>
<gene>
    <name evidence="1" type="ORF">PCOR1329_LOCUS49090</name>
</gene>
<evidence type="ECO:0008006" key="3">
    <source>
        <dbReference type="Google" id="ProtNLM"/>
    </source>
</evidence>
<protein>
    <recommendedName>
        <fullName evidence="3">VWFA domain-containing protein</fullName>
    </recommendedName>
</protein>
<keyword evidence="2" id="KW-1185">Reference proteome</keyword>
<dbReference type="Gene3D" id="3.40.50.410">
    <property type="entry name" value="von Willebrand factor, type A domain"/>
    <property type="match status" value="1"/>
</dbReference>
<organism evidence="1 2">
    <name type="scientific">Prorocentrum cordatum</name>
    <dbReference type="NCBI Taxonomy" id="2364126"/>
    <lineage>
        <taxon>Eukaryota</taxon>
        <taxon>Sar</taxon>
        <taxon>Alveolata</taxon>
        <taxon>Dinophyceae</taxon>
        <taxon>Prorocentrales</taxon>
        <taxon>Prorocentraceae</taxon>
        <taxon>Prorocentrum</taxon>
    </lineage>
</organism>
<dbReference type="CDD" id="cd00198">
    <property type="entry name" value="vWFA"/>
    <property type="match status" value="1"/>
</dbReference>
<dbReference type="Proteomes" id="UP001189429">
    <property type="component" value="Unassembled WGS sequence"/>
</dbReference>
<sequence length="243" mass="26802">MGHDPGCVTEGMAPCSGAVAPAHEERDVDNLRPLLRELRGKLGDGAAAQAEHPGGLPRGWAALRSFSDVLDADLGGAAVWCESPGPHLPRVQRRVRRRLGGRVAIIRDTSLSMRGPYEIFASMICSKVIELAKQFRMHVGYLEFNDDVLRFVLDKSRQFFSREYATLLRQVRWARSKGCTNYEVPLNVALSEFRGMRGMAARCNQHILFLTDGHPNRGDPSVARQLASARSLGVSIRCLPGLP</sequence>
<reference evidence="1" key="1">
    <citation type="submission" date="2023-10" db="EMBL/GenBank/DDBJ databases">
        <authorList>
            <person name="Chen Y."/>
            <person name="Shah S."/>
            <person name="Dougan E. K."/>
            <person name="Thang M."/>
            <person name="Chan C."/>
        </authorList>
    </citation>
    <scope>NUCLEOTIDE SEQUENCE [LARGE SCALE GENOMIC DNA]</scope>
</reference>
<dbReference type="InterPro" id="IPR036465">
    <property type="entry name" value="vWFA_dom_sf"/>
</dbReference>
<dbReference type="SUPFAM" id="SSF53300">
    <property type="entry name" value="vWA-like"/>
    <property type="match status" value="1"/>
</dbReference>
<comment type="caution">
    <text evidence="1">The sequence shown here is derived from an EMBL/GenBank/DDBJ whole genome shotgun (WGS) entry which is preliminary data.</text>
</comment>
<proteinExistence type="predicted"/>
<name>A0ABN9UJI5_9DINO</name>
<accession>A0ABN9UJI5</accession>